<reference evidence="2" key="1">
    <citation type="journal article" date="2012" name="Nat. Biotechnol.">
        <title>Reference genome sequence of the model plant Setaria.</title>
        <authorList>
            <person name="Bennetzen J.L."/>
            <person name="Schmutz J."/>
            <person name="Wang H."/>
            <person name="Percifield R."/>
            <person name="Hawkins J."/>
            <person name="Pontaroli A.C."/>
            <person name="Estep M."/>
            <person name="Feng L."/>
            <person name="Vaughn J.N."/>
            <person name="Grimwood J."/>
            <person name="Jenkins J."/>
            <person name="Barry K."/>
            <person name="Lindquist E."/>
            <person name="Hellsten U."/>
            <person name="Deshpande S."/>
            <person name="Wang X."/>
            <person name="Wu X."/>
            <person name="Mitros T."/>
            <person name="Triplett J."/>
            <person name="Yang X."/>
            <person name="Ye C.Y."/>
            <person name="Mauro-Herrera M."/>
            <person name="Wang L."/>
            <person name="Li P."/>
            <person name="Sharma M."/>
            <person name="Sharma R."/>
            <person name="Ronald P.C."/>
            <person name="Panaud O."/>
            <person name="Kellogg E.A."/>
            <person name="Brutnell T.P."/>
            <person name="Doust A.N."/>
            <person name="Tuskan G.A."/>
            <person name="Rokhsar D."/>
            <person name="Devos K.M."/>
        </authorList>
    </citation>
    <scope>NUCLEOTIDE SEQUENCE [LARGE SCALE GENOMIC DNA]</scope>
    <source>
        <strain evidence="2">cv. Yugu1</strain>
    </source>
</reference>
<accession>K3YAB8</accession>
<sequence length="178" mass="19057">MASAISAHSLGESRSSSSSWWHRAAAAWCSTSSAGSQRTRSAASAAAARTSPGCVLAGRGSQPTHPGKLSCASRPRRRSAATSCATAAISADSKLPSQMRVLVPGCRISDTHLPHFRFLTPRYCCCCCCDDDDELLLLVIGEGTCRCLPIWSIAIYIYTNQFSQIISEECMCACDRRS</sequence>
<protein>
    <submittedName>
        <fullName evidence="1">Uncharacterized protein</fullName>
    </submittedName>
</protein>
<dbReference type="InParanoid" id="K3YAB8"/>
<evidence type="ECO:0000313" key="2">
    <source>
        <dbReference type="Proteomes" id="UP000004995"/>
    </source>
</evidence>
<dbReference type="eggNOG" id="ENOG502SFHV">
    <property type="taxonomic scope" value="Eukaryota"/>
</dbReference>
<dbReference type="Proteomes" id="UP000004995">
    <property type="component" value="Unassembled WGS sequence"/>
</dbReference>
<organism evidence="1 2">
    <name type="scientific">Setaria italica</name>
    <name type="common">Foxtail millet</name>
    <name type="synonym">Panicum italicum</name>
    <dbReference type="NCBI Taxonomy" id="4555"/>
    <lineage>
        <taxon>Eukaryota</taxon>
        <taxon>Viridiplantae</taxon>
        <taxon>Streptophyta</taxon>
        <taxon>Embryophyta</taxon>
        <taxon>Tracheophyta</taxon>
        <taxon>Spermatophyta</taxon>
        <taxon>Magnoliopsida</taxon>
        <taxon>Liliopsida</taxon>
        <taxon>Poales</taxon>
        <taxon>Poaceae</taxon>
        <taxon>PACMAD clade</taxon>
        <taxon>Panicoideae</taxon>
        <taxon>Panicodae</taxon>
        <taxon>Paniceae</taxon>
        <taxon>Cenchrinae</taxon>
        <taxon>Setaria</taxon>
    </lineage>
</organism>
<dbReference type="Gramene" id="KQK97396">
    <property type="protein sequence ID" value="KQK97396"/>
    <property type="gene ID" value="SETIT_011160mg"/>
</dbReference>
<proteinExistence type="predicted"/>
<keyword evidence="2" id="KW-1185">Reference proteome</keyword>
<name>K3YAB8_SETIT</name>
<reference evidence="1" key="2">
    <citation type="submission" date="2018-08" db="UniProtKB">
        <authorList>
            <consortium name="EnsemblPlants"/>
        </authorList>
    </citation>
    <scope>IDENTIFICATION</scope>
    <source>
        <strain evidence="1">Yugu1</strain>
    </source>
</reference>
<evidence type="ECO:0000313" key="1">
    <source>
        <dbReference type="EnsemblPlants" id="KQK97396"/>
    </source>
</evidence>
<dbReference type="EMBL" id="AGNK02004362">
    <property type="status" value="NOT_ANNOTATED_CDS"/>
    <property type="molecule type" value="Genomic_DNA"/>
</dbReference>
<dbReference type="HOGENOM" id="CLU_1513081_0_0_1"/>
<dbReference type="AlphaFoldDB" id="K3YAB8"/>
<dbReference type="EnsemblPlants" id="KQK97396">
    <property type="protein sequence ID" value="KQK97396"/>
    <property type="gene ID" value="SETIT_011160mg"/>
</dbReference>